<name>A0A6J1DLQ4_MOMCH</name>
<dbReference type="InterPro" id="IPR036915">
    <property type="entry name" value="Cyclin-like_sf"/>
</dbReference>
<dbReference type="InterPro" id="IPR039361">
    <property type="entry name" value="Cyclin"/>
</dbReference>
<dbReference type="GO" id="GO:0044772">
    <property type="term" value="P:mitotic cell cycle phase transition"/>
    <property type="evidence" value="ECO:0007669"/>
    <property type="project" value="InterPro"/>
</dbReference>
<evidence type="ECO:0000256" key="7">
    <source>
        <dbReference type="ARBA" id="ARBA00023306"/>
    </source>
</evidence>
<evidence type="ECO:0000256" key="5">
    <source>
        <dbReference type="ARBA" id="ARBA00022776"/>
    </source>
</evidence>
<dbReference type="SMART" id="SM00385">
    <property type="entry name" value="CYCLIN"/>
    <property type="match status" value="2"/>
</dbReference>
<dbReference type="SUPFAM" id="SSF47954">
    <property type="entry name" value="Cyclin-like"/>
    <property type="match status" value="2"/>
</dbReference>
<dbReference type="Pfam" id="PF02984">
    <property type="entry name" value="Cyclin_C"/>
    <property type="match status" value="1"/>
</dbReference>
<dbReference type="SMART" id="SM01332">
    <property type="entry name" value="Cyclin_C"/>
    <property type="match status" value="1"/>
</dbReference>
<evidence type="ECO:0000259" key="12">
    <source>
        <dbReference type="SMART" id="SM01332"/>
    </source>
</evidence>
<dbReference type="Pfam" id="PF00134">
    <property type="entry name" value="Cyclin_N"/>
    <property type="match status" value="1"/>
</dbReference>
<accession>A0A6J1DLQ4</accession>
<dbReference type="AlphaFoldDB" id="A0A6J1DLQ4"/>
<dbReference type="GO" id="GO:0010332">
    <property type="term" value="P:response to gamma radiation"/>
    <property type="evidence" value="ECO:0007669"/>
    <property type="project" value="UniProtKB-ARBA"/>
</dbReference>
<organism evidence="13 14">
    <name type="scientific">Momordica charantia</name>
    <name type="common">Bitter gourd</name>
    <name type="synonym">Balsam pear</name>
    <dbReference type="NCBI Taxonomy" id="3673"/>
    <lineage>
        <taxon>Eukaryota</taxon>
        <taxon>Viridiplantae</taxon>
        <taxon>Streptophyta</taxon>
        <taxon>Embryophyta</taxon>
        <taxon>Tracheophyta</taxon>
        <taxon>Spermatophyta</taxon>
        <taxon>Magnoliopsida</taxon>
        <taxon>eudicotyledons</taxon>
        <taxon>Gunneridae</taxon>
        <taxon>Pentapetalae</taxon>
        <taxon>rosids</taxon>
        <taxon>fabids</taxon>
        <taxon>Cucurbitales</taxon>
        <taxon>Cucurbitaceae</taxon>
        <taxon>Momordiceae</taxon>
        <taxon>Momordica</taxon>
    </lineage>
</organism>
<feature type="domain" description="Cyclin C-terminal" evidence="12">
    <location>
        <begin position="324"/>
        <end position="443"/>
    </location>
</feature>
<dbReference type="CDD" id="cd20511">
    <property type="entry name" value="CYCLIN_AtCycB-like_rpt2"/>
    <property type="match status" value="1"/>
</dbReference>
<feature type="compositionally biased region" description="Basic and acidic residues" evidence="10">
    <location>
        <begin position="126"/>
        <end position="148"/>
    </location>
</feature>
<evidence type="ECO:0000256" key="9">
    <source>
        <dbReference type="RuleBase" id="RU000383"/>
    </source>
</evidence>
<comment type="function">
    <text evidence="1">Essential for the control of the cell cycle at the G2/M (mitosis) transition.</text>
</comment>
<dbReference type="OrthoDB" id="5590282at2759"/>
<evidence type="ECO:0000256" key="1">
    <source>
        <dbReference type="ARBA" id="ARBA00003222"/>
    </source>
</evidence>
<evidence type="ECO:0000259" key="11">
    <source>
        <dbReference type="SMART" id="SM00385"/>
    </source>
</evidence>
<dbReference type="InterPro" id="IPR013763">
    <property type="entry name" value="Cyclin-like_dom"/>
</dbReference>
<keyword evidence="5" id="KW-0498">Mitosis</keyword>
<evidence type="ECO:0000256" key="10">
    <source>
        <dbReference type="SAM" id="MobiDB-lite"/>
    </source>
</evidence>
<dbReference type="CDD" id="cd20567">
    <property type="entry name" value="CYCLIN_AtCycB-like_rpt1"/>
    <property type="match status" value="1"/>
</dbReference>
<comment type="subunit">
    <text evidence="3">Interacts with the CDC2 protein kinase to form a serine/threonine kinase holoenzyme complex also known as maturation promoting factor (MPF). The cyclin subunit imparts substrate specificity to the complex.</text>
</comment>
<evidence type="ECO:0000313" key="13">
    <source>
        <dbReference type="Proteomes" id="UP000504603"/>
    </source>
</evidence>
<proteinExistence type="inferred from homology"/>
<dbReference type="PANTHER" id="PTHR10177">
    <property type="entry name" value="CYCLINS"/>
    <property type="match status" value="1"/>
</dbReference>
<keyword evidence="4" id="KW-0132">Cell division</keyword>
<evidence type="ECO:0000256" key="6">
    <source>
        <dbReference type="ARBA" id="ARBA00023127"/>
    </source>
</evidence>
<dbReference type="GeneID" id="111021726"/>
<dbReference type="GO" id="GO:0016538">
    <property type="term" value="F:cyclin-dependent protein serine/threonine kinase regulator activity"/>
    <property type="evidence" value="ECO:0007669"/>
    <property type="project" value="InterPro"/>
</dbReference>
<keyword evidence="7" id="KW-0131">Cell cycle</keyword>
<protein>
    <recommendedName>
        <fullName evidence="8">B-like cyclin</fullName>
    </recommendedName>
</protein>
<dbReference type="KEGG" id="mcha:111021726"/>
<dbReference type="InterPro" id="IPR046965">
    <property type="entry name" value="Cyclin_A/B-like"/>
</dbReference>
<reference evidence="14" key="1">
    <citation type="submission" date="2025-08" db="UniProtKB">
        <authorList>
            <consortium name="RefSeq"/>
        </authorList>
    </citation>
    <scope>IDENTIFICATION</scope>
    <source>
        <strain evidence="14">OHB3-1</strain>
    </source>
</reference>
<feature type="domain" description="Cyclin-like" evidence="11">
    <location>
        <begin position="328"/>
        <end position="412"/>
    </location>
</feature>
<dbReference type="InterPro" id="IPR048258">
    <property type="entry name" value="Cyclins_cyclin-box"/>
</dbReference>
<dbReference type="FunFam" id="1.10.472.10:FF:000032">
    <property type="entry name" value="G2/mitotic-specific cyclin-1"/>
    <property type="match status" value="1"/>
</dbReference>
<keyword evidence="13" id="KW-1185">Reference proteome</keyword>
<feature type="domain" description="Cyclin-like" evidence="11">
    <location>
        <begin position="231"/>
        <end position="315"/>
    </location>
</feature>
<dbReference type="PIRSF" id="PIRSF001771">
    <property type="entry name" value="Cyclin_A_B_D_E"/>
    <property type="match status" value="1"/>
</dbReference>
<feature type="region of interest" description="Disordered" evidence="10">
    <location>
        <begin position="123"/>
        <end position="149"/>
    </location>
</feature>
<dbReference type="InterPro" id="IPR004367">
    <property type="entry name" value="Cyclin_C-dom"/>
</dbReference>
<evidence type="ECO:0000256" key="2">
    <source>
        <dbReference type="ARBA" id="ARBA00006955"/>
    </source>
</evidence>
<evidence type="ECO:0000256" key="4">
    <source>
        <dbReference type="ARBA" id="ARBA00022618"/>
    </source>
</evidence>
<evidence type="ECO:0000256" key="3">
    <source>
        <dbReference type="ARBA" id="ARBA00011177"/>
    </source>
</evidence>
<sequence length="455" mass="49650">MASRPVVPQQIRGEAVVGGGKQAKGGAANRRALGDIGNLVTVRGIDAKVNRPITRSFCAQLLANAQAAAKAENNKKQVPVTVDGAAPILDAGVAAANKKVALPKQAQKKAVVVKPKPEVIEISPDSVKEDRGKEEKCGNKKKDGEGASKKNTQTLTSVLTARSKAACGIAKKPKEQILDIDAADVGNELAAAEYVEDIYKFYKEVENENRPHDYMDSQPDINSSMRAILVDWLVDVHNKFELSPETFYLTINIIDRFLAAKLVARGELQLVGIGAMLIASKYEEIWAPEVNDFVCLSDRAYTHKQILVMEKKILGKLEWTFTVPTPYVFLARFIKASKDSDHEMENLVYFLAELGIMHYNTGITYCPSMIAASAVYAARCTLKKTPAWDGTLKLHTGFSEPQIIDCAKLLVGYHGVAGKSKLQVIYRKYSSSERGAVALLQPAKDLLAVNGSSFQ</sequence>
<dbReference type="PROSITE" id="PS00292">
    <property type="entry name" value="CYCLINS"/>
    <property type="match status" value="1"/>
</dbReference>
<keyword evidence="6 9" id="KW-0195">Cyclin</keyword>
<dbReference type="InterPro" id="IPR006671">
    <property type="entry name" value="Cyclin_N"/>
</dbReference>
<dbReference type="Proteomes" id="UP000504603">
    <property type="component" value="Unplaced"/>
</dbReference>
<evidence type="ECO:0000313" key="14">
    <source>
        <dbReference type="RefSeq" id="XP_022154452.1"/>
    </source>
</evidence>
<comment type="similarity">
    <text evidence="2">Belongs to the cyclin family. Cyclin AB subfamily.</text>
</comment>
<dbReference type="Gene3D" id="1.10.472.10">
    <property type="entry name" value="Cyclin-like"/>
    <property type="match status" value="2"/>
</dbReference>
<evidence type="ECO:0000256" key="8">
    <source>
        <dbReference type="ARBA" id="ARBA00032263"/>
    </source>
</evidence>
<dbReference type="GO" id="GO:0051301">
    <property type="term" value="P:cell division"/>
    <property type="evidence" value="ECO:0007669"/>
    <property type="project" value="UniProtKB-KW"/>
</dbReference>
<gene>
    <name evidence="14" type="primary">LOC111021726</name>
</gene>
<dbReference type="RefSeq" id="XP_022154452.1">
    <property type="nucleotide sequence ID" value="XM_022298760.1"/>
</dbReference>